<dbReference type="EMBL" id="AZFS01000046">
    <property type="protein sequence ID" value="KRL95434.1"/>
    <property type="molecule type" value="Genomic_DNA"/>
</dbReference>
<dbReference type="InterPro" id="IPR019931">
    <property type="entry name" value="LPXTG_anchor"/>
</dbReference>
<feature type="domain" description="Gram-positive cocci surface proteins LPxTG" evidence="6">
    <location>
        <begin position="342"/>
        <end position="373"/>
    </location>
</feature>
<comment type="caution">
    <text evidence="7">The sequence shown here is derived from an EMBL/GenBank/DDBJ whole genome shotgun (WGS) entry which is preliminary data.</text>
</comment>
<proteinExistence type="predicted"/>
<accession>A0A0R1UUT9</accession>
<dbReference type="NCBIfam" id="TIGR01167">
    <property type="entry name" value="LPXTG_anchor"/>
    <property type="match status" value="1"/>
</dbReference>
<organism evidence="7 8">
    <name type="scientific">Levilactobacillus hammesii DSM 16381</name>
    <dbReference type="NCBI Taxonomy" id="1423753"/>
    <lineage>
        <taxon>Bacteria</taxon>
        <taxon>Bacillati</taxon>
        <taxon>Bacillota</taxon>
        <taxon>Bacilli</taxon>
        <taxon>Lactobacillales</taxon>
        <taxon>Lactobacillaceae</taxon>
        <taxon>Levilactobacillus</taxon>
    </lineage>
</organism>
<keyword evidence="2" id="KW-0964">Secreted</keyword>
<feature type="compositionally biased region" description="Polar residues" evidence="5">
    <location>
        <begin position="206"/>
        <end position="217"/>
    </location>
</feature>
<dbReference type="AlphaFoldDB" id="A0A0R1UUT9"/>
<dbReference type="PATRIC" id="fig|1423753.3.peg.2515"/>
<dbReference type="PROSITE" id="PS50847">
    <property type="entry name" value="GRAM_POS_ANCHORING"/>
    <property type="match status" value="1"/>
</dbReference>
<keyword evidence="8" id="KW-1185">Reference proteome</keyword>
<evidence type="ECO:0000256" key="3">
    <source>
        <dbReference type="ARBA" id="ARBA00022729"/>
    </source>
</evidence>
<evidence type="ECO:0000256" key="2">
    <source>
        <dbReference type="ARBA" id="ARBA00022525"/>
    </source>
</evidence>
<evidence type="ECO:0000313" key="8">
    <source>
        <dbReference type="Proteomes" id="UP000051580"/>
    </source>
</evidence>
<reference evidence="7 8" key="1">
    <citation type="journal article" date="2015" name="Genome Announc.">
        <title>Expanding the biotechnology potential of lactobacilli through comparative genomics of 213 strains and associated genera.</title>
        <authorList>
            <person name="Sun Z."/>
            <person name="Harris H.M."/>
            <person name="McCann A."/>
            <person name="Guo C."/>
            <person name="Argimon S."/>
            <person name="Zhang W."/>
            <person name="Yang X."/>
            <person name="Jeffery I.B."/>
            <person name="Cooney J.C."/>
            <person name="Kagawa T.F."/>
            <person name="Liu W."/>
            <person name="Song Y."/>
            <person name="Salvetti E."/>
            <person name="Wrobel A."/>
            <person name="Rasinkangas P."/>
            <person name="Parkhill J."/>
            <person name="Rea M.C."/>
            <person name="O'Sullivan O."/>
            <person name="Ritari J."/>
            <person name="Douillard F.P."/>
            <person name="Paul Ross R."/>
            <person name="Yang R."/>
            <person name="Briner A.E."/>
            <person name="Felis G.E."/>
            <person name="de Vos W.M."/>
            <person name="Barrangou R."/>
            <person name="Klaenhammer T.R."/>
            <person name="Caufield P.W."/>
            <person name="Cui Y."/>
            <person name="Zhang H."/>
            <person name="O'Toole P.W."/>
        </authorList>
    </citation>
    <scope>NUCLEOTIDE SEQUENCE [LARGE SCALE GENOMIC DNA]</scope>
    <source>
        <strain evidence="7 8">DSM 16381</strain>
    </source>
</reference>
<sequence length="373" mass="40346">MMKTKWQHGAMLSLFVSGLLLGSGGIVGLADDKSSPYDLKIQYYIEAVDEGTMRQVERPYKLETRRVIPGESLPGNAELGAFLSSKRFNVKAPAASSEILRWTYTGARRPANISLKYINKQNKEVVASRMTGETVTVGGRLNINAPTGYKLTNADDVNRIVKLENEKWEILVESLSEQTTEVPTSEEAGKPQGQPKPSEKPDSDKNPQLPTDPNLGQSVIPSKPVLPVPPVVPTSPVSKPTFPITHPELVVPVAPDPIDVYPPVTVPKPQVIYTPEGPINSTDLAHVSEMAEHPVTAIDGGSASTVLKEPTKTSKEHSAPVKGQSVSVHTPRLLTTGAQRQLPQTSEQTTNRGLLGLAALAGLGIISFRRFRH</sequence>
<evidence type="ECO:0000256" key="5">
    <source>
        <dbReference type="SAM" id="MobiDB-lite"/>
    </source>
</evidence>
<dbReference type="STRING" id="1423753.FD28_GL002398"/>
<name>A0A0R1UUT9_9LACO</name>
<dbReference type="Proteomes" id="UP000051580">
    <property type="component" value="Unassembled WGS sequence"/>
</dbReference>
<dbReference type="OrthoDB" id="2296080at2"/>
<keyword evidence="1" id="KW-0134">Cell wall</keyword>
<protein>
    <recommendedName>
        <fullName evidence="6">Gram-positive cocci surface proteins LPxTG domain-containing protein</fullName>
    </recommendedName>
</protein>
<keyword evidence="4" id="KW-0572">Peptidoglycan-anchor</keyword>
<dbReference type="RefSeq" id="WP_057733104.1">
    <property type="nucleotide sequence ID" value="NZ_AZFS01000046.1"/>
</dbReference>
<evidence type="ECO:0000313" key="7">
    <source>
        <dbReference type="EMBL" id="KRL95434.1"/>
    </source>
</evidence>
<evidence type="ECO:0000259" key="6">
    <source>
        <dbReference type="PROSITE" id="PS50847"/>
    </source>
</evidence>
<evidence type="ECO:0000256" key="1">
    <source>
        <dbReference type="ARBA" id="ARBA00022512"/>
    </source>
</evidence>
<gene>
    <name evidence="7" type="ORF">FD28_GL002398</name>
</gene>
<feature type="region of interest" description="Disordered" evidence="5">
    <location>
        <begin position="176"/>
        <end position="228"/>
    </location>
</feature>
<evidence type="ECO:0000256" key="4">
    <source>
        <dbReference type="ARBA" id="ARBA00023088"/>
    </source>
</evidence>
<keyword evidence="3" id="KW-0732">Signal</keyword>